<evidence type="ECO:0000313" key="4">
    <source>
        <dbReference type="EMBL" id="SIT81442.1"/>
    </source>
</evidence>
<dbReference type="InterPro" id="IPR036365">
    <property type="entry name" value="PGBD-like_sf"/>
</dbReference>
<reference evidence="4 5" key="1">
    <citation type="submission" date="2017-01" db="EMBL/GenBank/DDBJ databases">
        <authorList>
            <person name="Mah S.A."/>
            <person name="Swanson W.J."/>
            <person name="Moy G.W."/>
            <person name="Vacquier V.D."/>
        </authorList>
    </citation>
    <scope>NUCLEOTIDE SEQUENCE [LARGE SCALE GENOMIC DNA]</scope>
    <source>
        <strain evidence="4 5">DSM 21219</strain>
    </source>
</reference>
<dbReference type="InterPro" id="IPR023346">
    <property type="entry name" value="Lysozyme-like_dom_sf"/>
</dbReference>
<dbReference type="PANTHER" id="PTHR30163">
    <property type="entry name" value="MEMBRANE-BOUND LYTIC MUREIN TRANSGLYCOSYLASE B"/>
    <property type="match status" value="1"/>
</dbReference>
<dbReference type="OrthoDB" id="9808544at2"/>
<dbReference type="InterPro" id="IPR043426">
    <property type="entry name" value="MltB-like"/>
</dbReference>
<gene>
    <name evidence="4" type="ORF">SAMN05421849_1480</name>
</gene>
<dbReference type="NCBIfam" id="TIGR02283">
    <property type="entry name" value="MltB_2"/>
    <property type="match status" value="1"/>
</dbReference>
<dbReference type="AlphaFoldDB" id="A0A1R3WVL5"/>
<feature type="domain" description="Peptidoglycan binding-like" evidence="2">
    <location>
        <begin position="387"/>
        <end position="438"/>
    </location>
</feature>
<dbReference type="RefSeq" id="WP_076649104.1">
    <property type="nucleotide sequence ID" value="NZ_FTPS01000001.1"/>
</dbReference>
<dbReference type="Pfam" id="PF01471">
    <property type="entry name" value="PG_binding_1"/>
    <property type="match status" value="1"/>
</dbReference>
<dbReference type="Pfam" id="PF13406">
    <property type="entry name" value="SLT_2"/>
    <property type="match status" value="1"/>
</dbReference>
<keyword evidence="5" id="KW-1185">Reference proteome</keyword>
<proteinExistence type="predicted"/>
<dbReference type="Gene3D" id="1.10.101.10">
    <property type="entry name" value="PGBD-like superfamily/PGBD"/>
    <property type="match status" value="1"/>
</dbReference>
<sequence length="439" mass="48338">MKRQAGAALFGVFLIHGMPAGAVEQSLRPETRPPQAIRVAMPGPTLAQSLRPAARQVVMTRQAGDDIIRDFREWVGSFRQRALSKGISARTFDAAFDGVRPDPDIVARDGNQSEFSRTIWQYLDGAVSDSRIRNGKAAIQDNSRTLAAIESRYGVEKEVVAAIWGLESSYGSHRGKSDIVTSLATLAHDGRRAAFFEDQLIAALTIIQHGDIPPRRMTGSWAGAMGHTQFMPTSYLEHAVDFTGDGRRDIWSDDPADSLASTAAYLARFGWKKGQPWGVEVTLPRGFDYRLADRDITRMPSDWARLGIRDTNGHKVPDHGQAAILLPAGGRGAAFMIFDNFSVIRRYNAADSYALAVGHLSDRLRGKGPIRAEWPRHDRALTRDEKIEMQERLTALGFDTEGVDGQIGPRTVSAVRSFQIAQGMAPDGYASPQLLERLR</sequence>
<dbReference type="InterPro" id="IPR031304">
    <property type="entry name" value="SLT_2"/>
</dbReference>
<organism evidence="4 5">
    <name type="scientific">Pontibaca methylaminivorans</name>
    <dbReference type="NCBI Taxonomy" id="515897"/>
    <lineage>
        <taxon>Bacteria</taxon>
        <taxon>Pseudomonadati</taxon>
        <taxon>Pseudomonadota</taxon>
        <taxon>Alphaproteobacteria</taxon>
        <taxon>Rhodobacterales</taxon>
        <taxon>Roseobacteraceae</taxon>
        <taxon>Pontibaca</taxon>
    </lineage>
</organism>
<dbReference type="STRING" id="515897.SAMN05421849_1480"/>
<feature type="domain" description="Transglycosylase SLT" evidence="3">
    <location>
        <begin position="71"/>
        <end position="362"/>
    </location>
</feature>
<feature type="signal peptide" evidence="1">
    <location>
        <begin position="1"/>
        <end position="22"/>
    </location>
</feature>
<dbReference type="FunFam" id="1.10.8.350:FF:000001">
    <property type="entry name" value="Lytic murein transglycosylase B"/>
    <property type="match status" value="1"/>
</dbReference>
<name>A0A1R3WVL5_9RHOB</name>
<dbReference type="EMBL" id="FTPS01000001">
    <property type="protein sequence ID" value="SIT81442.1"/>
    <property type="molecule type" value="Genomic_DNA"/>
</dbReference>
<dbReference type="SUPFAM" id="SSF47090">
    <property type="entry name" value="PGBD-like"/>
    <property type="match status" value="1"/>
</dbReference>
<evidence type="ECO:0000256" key="1">
    <source>
        <dbReference type="SAM" id="SignalP"/>
    </source>
</evidence>
<dbReference type="Gene3D" id="1.10.530.10">
    <property type="match status" value="1"/>
</dbReference>
<dbReference type="GO" id="GO:0009253">
    <property type="term" value="P:peptidoglycan catabolic process"/>
    <property type="evidence" value="ECO:0007669"/>
    <property type="project" value="TreeGrafter"/>
</dbReference>
<dbReference type="InterPro" id="IPR036366">
    <property type="entry name" value="PGBDSf"/>
</dbReference>
<keyword evidence="1" id="KW-0732">Signal</keyword>
<feature type="chain" id="PRO_5013226842" evidence="1">
    <location>
        <begin position="23"/>
        <end position="439"/>
    </location>
</feature>
<evidence type="ECO:0000259" key="3">
    <source>
        <dbReference type="Pfam" id="PF13406"/>
    </source>
</evidence>
<dbReference type="Gene3D" id="1.10.8.350">
    <property type="entry name" value="Bacterial muramidase"/>
    <property type="match status" value="1"/>
</dbReference>
<dbReference type="PANTHER" id="PTHR30163:SF8">
    <property type="entry name" value="LYTIC MUREIN TRANSGLYCOSYLASE"/>
    <property type="match status" value="1"/>
</dbReference>
<accession>A0A1R3WVL5</accession>
<dbReference type="GO" id="GO:0008933">
    <property type="term" value="F:peptidoglycan lytic transglycosylase activity"/>
    <property type="evidence" value="ECO:0007669"/>
    <property type="project" value="TreeGrafter"/>
</dbReference>
<protein>
    <submittedName>
        <fullName evidence="4">Lytic murein transglycosylase</fullName>
    </submittedName>
</protein>
<dbReference type="InterPro" id="IPR002477">
    <property type="entry name" value="Peptidoglycan-bd-like"/>
</dbReference>
<evidence type="ECO:0000313" key="5">
    <source>
        <dbReference type="Proteomes" id="UP000192455"/>
    </source>
</evidence>
<dbReference type="InterPro" id="IPR011970">
    <property type="entry name" value="MltB_2"/>
</dbReference>
<dbReference type="CDD" id="cd13399">
    <property type="entry name" value="Slt35-like"/>
    <property type="match status" value="1"/>
</dbReference>
<dbReference type="Proteomes" id="UP000192455">
    <property type="component" value="Unassembled WGS sequence"/>
</dbReference>
<evidence type="ECO:0000259" key="2">
    <source>
        <dbReference type="Pfam" id="PF01471"/>
    </source>
</evidence>
<dbReference type="SUPFAM" id="SSF53955">
    <property type="entry name" value="Lysozyme-like"/>
    <property type="match status" value="1"/>
</dbReference>